<gene>
    <name evidence="6" type="ORF">HH308_26910</name>
</gene>
<keyword evidence="1" id="KW-0805">Transcription regulation</keyword>
<dbReference type="AlphaFoldDB" id="A0A848L8Q8"/>
<feature type="DNA-binding region" description="H-T-H motif" evidence="4">
    <location>
        <begin position="31"/>
        <end position="50"/>
    </location>
</feature>
<evidence type="ECO:0000256" key="1">
    <source>
        <dbReference type="ARBA" id="ARBA00023015"/>
    </source>
</evidence>
<sequence>MSPRALDPTIRAAVTAEAIRILGTEGRAALTARRLARDAQTSTTAVYTYFGSMDDVHRHVRRHALGELIALLDASRATADPVADVVRASAIHVEHGRRNPAMYRVMFVDQPPDEVDDPGTAVFTRFAKLVDRCVADGRFRPGQLHDPVMWAGEIWAIGHGVVLTASTELLPAEQVSALHADLLYRVCVGFGDVRDLAMRSVDAGMK</sequence>
<feature type="domain" description="HTH tetR-type" evidence="5">
    <location>
        <begin position="8"/>
        <end position="68"/>
    </location>
</feature>
<dbReference type="RefSeq" id="WP_170197368.1">
    <property type="nucleotide sequence ID" value="NZ_JABBNB010000043.1"/>
</dbReference>
<dbReference type="SUPFAM" id="SSF48498">
    <property type="entry name" value="Tetracyclin repressor-like, C-terminal domain"/>
    <property type="match status" value="1"/>
</dbReference>
<dbReference type="GO" id="GO:0003677">
    <property type="term" value="F:DNA binding"/>
    <property type="evidence" value="ECO:0007669"/>
    <property type="project" value="UniProtKB-UniRule"/>
</dbReference>
<reference evidence="6 7" key="1">
    <citation type="submission" date="2020-04" db="EMBL/GenBank/DDBJ databases">
        <title>Gordonia sp. nov. TBRC 11910.</title>
        <authorList>
            <person name="Suriyachadkun C."/>
        </authorList>
    </citation>
    <scope>NUCLEOTIDE SEQUENCE [LARGE SCALE GENOMIC DNA]</scope>
    <source>
        <strain evidence="6 7">TBRC 11910</strain>
    </source>
</reference>
<dbReference type="Proteomes" id="UP000550729">
    <property type="component" value="Unassembled WGS sequence"/>
</dbReference>
<dbReference type="InterPro" id="IPR025996">
    <property type="entry name" value="MT1864/Rv1816-like_C"/>
</dbReference>
<keyword evidence="2 4" id="KW-0238">DNA-binding</keyword>
<accession>A0A848L8Q8</accession>
<keyword evidence="3" id="KW-0804">Transcription</keyword>
<evidence type="ECO:0000256" key="2">
    <source>
        <dbReference type="ARBA" id="ARBA00023125"/>
    </source>
</evidence>
<organism evidence="6 7">
    <name type="scientific">Gordonia asplenii</name>
    <dbReference type="NCBI Taxonomy" id="2725283"/>
    <lineage>
        <taxon>Bacteria</taxon>
        <taxon>Bacillati</taxon>
        <taxon>Actinomycetota</taxon>
        <taxon>Actinomycetes</taxon>
        <taxon>Mycobacteriales</taxon>
        <taxon>Gordoniaceae</taxon>
        <taxon>Gordonia</taxon>
    </lineage>
</organism>
<dbReference type="InterPro" id="IPR036271">
    <property type="entry name" value="Tet_transcr_reg_TetR-rel_C_sf"/>
</dbReference>
<keyword evidence="7" id="KW-1185">Reference proteome</keyword>
<dbReference type="Pfam" id="PF00440">
    <property type="entry name" value="TetR_N"/>
    <property type="match status" value="1"/>
</dbReference>
<dbReference type="InterPro" id="IPR009057">
    <property type="entry name" value="Homeodomain-like_sf"/>
</dbReference>
<evidence type="ECO:0000256" key="3">
    <source>
        <dbReference type="ARBA" id="ARBA00023163"/>
    </source>
</evidence>
<evidence type="ECO:0000313" key="6">
    <source>
        <dbReference type="EMBL" id="NMO04861.1"/>
    </source>
</evidence>
<evidence type="ECO:0000259" key="5">
    <source>
        <dbReference type="PROSITE" id="PS50977"/>
    </source>
</evidence>
<evidence type="ECO:0000313" key="7">
    <source>
        <dbReference type="Proteomes" id="UP000550729"/>
    </source>
</evidence>
<dbReference type="PROSITE" id="PS50977">
    <property type="entry name" value="HTH_TETR_2"/>
    <property type="match status" value="1"/>
</dbReference>
<dbReference type="SUPFAM" id="SSF46689">
    <property type="entry name" value="Homeodomain-like"/>
    <property type="match status" value="1"/>
</dbReference>
<name>A0A848L8Q8_9ACTN</name>
<protein>
    <submittedName>
        <fullName evidence="6">TetR/AcrR family transcriptional regulator</fullName>
    </submittedName>
</protein>
<dbReference type="InterPro" id="IPR001647">
    <property type="entry name" value="HTH_TetR"/>
</dbReference>
<dbReference type="EMBL" id="JABBNB010000043">
    <property type="protein sequence ID" value="NMO04861.1"/>
    <property type="molecule type" value="Genomic_DNA"/>
</dbReference>
<evidence type="ECO:0000256" key="4">
    <source>
        <dbReference type="PROSITE-ProRule" id="PRU00335"/>
    </source>
</evidence>
<comment type="caution">
    <text evidence="6">The sequence shown here is derived from an EMBL/GenBank/DDBJ whole genome shotgun (WGS) entry which is preliminary data.</text>
</comment>
<dbReference type="Gene3D" id="1.10.357.10">
    <property type="entry name" value="Tetracycline Repressor, domain 2"/>
    <property type="match status" value="1"/>
</dbReference>
<proteinExistence type="predicted"/>
<dbReference type="Pfam" id="PF13305">
    <property type="entry name" value="TetR_C_33"/>
    <property type="match status" value="1"/>
</dbReference>